<keyword evidence="2" id="KW-1185">Reference proteome</keyword>
<evidence type="ECO:0000313" key="1">
    <source>
        <dbReference type="EMBL" id="KAF2431473.1"/>
    </source>
</evidence>
<dbReference type="AlphaFoldDB" id="A0A9P4NU36"/>
<gene>
    <name evidence="1" type="ORF">EJ08DRAFT_648745</name>
</gene>
<name>A0A9P4NU36_9PEZI</name>
<reference evidence="1" key="1">
    <citation type="journal article" date="2020" name="Stud. Mycol.">
        <title>101 Dothideomycetes genomes: a test case for predicting lifestyles and emergence of pathogens.</title>
        <authorList>
            <person name="Haridas S."/>
            <person name="Albert R."/>
            <person name="Binder M."/>
            <person name="Bloem J."/>
            <person name="Labutti K."/>
            <person name="Salamov A."/>
            <person name="Andreopoulos B."/>
            <person name="Baker S."/>
            <person name="Barry K."/>
            <person name="Bills G."/>
            <person name="Bluhm B."/>
            <person name="Cannon C."/>
            <person name="Castanera R."/>
            <person name="Culley D."/>
            <person name="Daum C."/>
            <person name="Ezra D."/>
            <person name="Gonzalez J."/>
            <person name="Henrissat B."/>
            <person name="Kuo A."/>
            <person name="Liang C."/>
            <person name="Lipzen A."/>
            <person name="Lutzoni F."/>
            <person name="Magnuson J."/>
            <person name="Mondo S."/>
            <person name="Nolan M."/>
            <person name="Ohm R."/>
            <person name="Pangilinan J."/>
            <person name="Park H.-J."/>
            <person name="Ramirez L."/>
            <person name="Alfaro M."/>
            <person name="Sun H."/>
            <person name="Tritt A."/>
            <person name="Yoshinaga Y."/>
            <person name="Zwiers L.-H."/>
            <person name="Turgeon B."/>
            <person name="Goodwin S."/>
            <person name="Spatafora J."/>
            <person name="Crous P."/>
            <person name="Grigoriev I."/>
        </authorList>
    </citation>
    <scope>NUCLEOTIDE SEQUENCE</scope>
    <source>
        <strain evidence="1">CBS 130266</strain>
    </source>
</reference>
<sequence length="162" mass="18726">MSSSPYYERKIIVPWFPPIVSATSKGDALTINLYYSISVVQRRNIKAVQIKWDLYGIRARHYFFLRYKQPFLDLWLGTRVVYDERNAQTTSSFYATRCFDSRKWLALKPFTGSCSRQPLSNNPTSQCIGKVTTLEALQGAQDGQDRCRSCFVACCLLIWIKN</sequence>
<dbReference type="Proteomes" id="UP000800235">
    <property type="component" value="Unassembled WGS sequence"/>
</dbReference>
<proteinExistence type="predicted"/>
<accession>A0A9P4NU36</accession>
<dbReference type="EMBL" id="MU007031">
    <property type="protein sequence ID" value="KAF2431473.1"/>
    <property type="molecule type" value="Genomic_DNA"/>
</dbReference>
<organism evidence="1 2">
    <name type="scientific">Tothia fuscella</name>
    <dbReference type="NCBI Taxonomy" id="1048955"/>
    <lineage>
        <taxon>Eukaryota</taxon>
        <taxon>Fungi</taxon>
        <taxon>Dikarya</taxon>
        <taxon>Ascomycota</taxon>
        <taxon>Pezizomycotina</taxon>
        <taxon>Dothideomycetes</taxon>
        <taxon>Pleosporomycetidae</taxon>
        <taxon>Venturiales</taxon>
        <taxon>Cylindrosympodiaceae</taxon>
        <taxon>Tothia</taxon>
    </lineage>
</organism>
<evidence type="ECO:0000313" key="2">
    <source>
        <dbReference type="Proteomes" id="UP000800235"/>
    </source>
</evidence>
<comment type="caution">
    <text evidence="1">The sequence shown here is derived from an EMBL/GenBank/DDBJ whole genome shotgun (WGS) entry which is preliminary data.</text>
</comment>
<protein>
    <submittedName>
        <fullName evidence="1">Uncharacterized protein</fullName>
    </submittedName>
</protein>